<evidence type="ECO:0000313" key="4">
    <source>
        <dbReference type="Proteomes" id="UP000051015"/>
    </source>
</evidence>
<evidence type="ECO:0000256" key="1">
    <source>
        <dbReference type="ARBA" id="ARBA00003238"/>
    </source>
</evidence>
<dbReference type="InterPro" id="IPR050270">
    <property type="entry name" value="DegV_domain_contain"/>
</dbReference>
<dbReference type="STRING" id="1423725.FC19_GL000571"/>
<dbReference type="InterPro" id="IPR003797">
    <property type="entry name" value="DegV"/>
</dbReference>
<name>A0A0R2CWM2_9LACO</name>
<protein>
    <submittedName>
        <fullName evidence="3">DegV family protein</fullName>
    </submittedName>
</protein>
<dbReference type="InterPro" id="IPR043168">
    <property type="entry name" value="DegV_C"/>
</dbReference>
<accession>A0A0R2CWM2</accession>
<dbReference type="PATRIC" id="fig|1423725.3.peg.590"/>
<evidence type="ECO:0000313" key="3">
    <source>
        <dbReference type="EMBL" id="KRM96287.1"/>
    </source>
</evidence>
<dbReference type="Pfam" id="PF02645">
    <property type="entry name" value="DegV"/>
    <property type="match status" value="1"/>
</dbReference>
<comment type="function">
    <text evidence="1">May bind long-chain fatty acids, such as palmitate, and may play a role in lipid transport or fatty acid metabolism.</text>
</comment>
<comment type="caution">
    <text evidence="3">The sequence shown here is derived from an EMBL/GenBank/DDBJ whole genome shotgun (WGS) entry which is preliminary data.</text>
</comment>
<dbReference type="PANTHER" id="PTHR33434">
    <property type="entry name" value="DEGV DOMAIN-CONTAINING PROTEIN DR_1986-RELATED"/>
    <property type="match status" value="1"/>
</dbReference>
<dbReference type="GO" id="GO:0008289">
    <property type="term" value="F:lipid binding"/>
    <property type="evidence" value="ECO:0007669"/>
    <property type="project" value="UniProtKB-KW"/>
</dbReference>
<organism evidence="3 4">
    <name type="scientific">Liquorilactobacillus aquaticus DSM 21051</name>
    <dbReference type="NCBI Taxonomy" id="1423725"/>
    <lineage>
        <taxon>Bacteria</taxon>
        <taxon>Bacillati</taxon>
        <taxon>Bacillota</taxon>
        <taxon>Bacilli</taxon>
        <taxon>Lactobacillales</taxon>
        <taxon>Lactobacillaceae</taxon>
        <taxon>Liquorilactobacillus</taxon>
    </lineage>
</organism>
<dbReference type="SUPFAM" id="SSF82549">
    <property type="entry name" value="DAK1/DegV-like"/>
    <property type="match status" value="1"/>
</dbReference>
<dbReference type="NCBIfam" id="TIGR00762">
    <property type="entry name" value="DegV"/>
    <property type="match status" value="1"/>
</dbReference>
<gene>
    <name evidence="3" type="ORF">FC19_GL000571</name>
</gene>
<dbReference type="PANTHER" id="PTHR33434:SF2">
    <property type="entry name" value="FATTY ACID-BINDING PROTEIN TM_1468"/>
    <property type="match status" value="1"/>
</dbReference>
<keyword evidence="4" id="KW-1185">Reference proteome</keyword>
<proteinExistence type="predicted"/>
<dbReference type="AlphaFoldDB" id="A0A0R2CWM2"/>
<dbReference type="Proteomes" id="UP000051015">
    <property type="component" value="Unassembled WGS sequence"/>
</dbReference>
<dbReference type="EMBL" id="AYZD01000015">
    <property type="protein sequence ID" value="KRM96287.1"/>
    <property type="molecule type" value="Genomic_DNA"/>
</dbReference>
<evidence type="ECO:0000256" key="2">
    <source>
        <dbReference type="ARBA" id="ARBA00023121"/>
    </source>
</evidence>
<dbReference type="PROSITE" id="PS51482">
    <property type="entry name" value="DEGV"/>
    <property type="match status" value="1"/>
</dbReference>
<reference evidence="3 4" key="1">
    <citation type="journal article" date="2015" name="Genome Announc.">
        <title>Expanding the biotechnology potential of lactobacilli through comparative genomics of 213 strains and associated genera.</title>
        <authorList>
            <person name="Sun Z."/>
            <person name="Harris H.M."/>
            <person name="McCann A."/>
            <person name="Guo C."/>
            <person name="Argimon S."/>
            <person name="Zhang W."/>
            <person name="Yang X."/>
            <person name="Jeffery I.B."/>
            <person name="Cooney J.C."/>
            <person name="Kagawa T.F."/>
            <person name="Liu W."/>
            <person name="Song Y."/>
            <person name="Salvetti E."/>
            <person name="Wrobel A."/>
            <person name="Rasinkangas P."/>
            <person name="Parkhill J."/>
            <person name="Rea M.C."/>
            <person name="O'Sullivan O."/>
            <person name="Ritari J."/>
            <person name="Douillard F.P."/>
            <person name="Paul Ross R."/>
            <person name="Yang R."/>
            <person name="Briner A.E."/>
            <person name="Felis G.E."/>
            <person name="de Vos W.M."/>
            <person name="Barrangou R."/>
            <person name="Klaenhammer T.R."/>
            <person name="Caufield P.W."/>
            <person name="Cui Y."/>
            <person name="Zhang H."/>
            <person name="O'Toole P.W."/>
        </authorList>
    </citation>
    <scope>NUCLEOTIDE SEQUENCE [LARGE SCALE GENOMIC DNA]</scope>
    <source>
        <strain evidence="3 4">DSM 21051</strain>
    </source>
</reference>
<keyword evidence="2" id="KW-0446">Lipid-binding</keyword>
<dbReference type="Gene3D" id="3.30.1180.10">
    <property type="match status" value="1"/>
</dbReference>
<dbReference type="Gene3D" id="3.40.50.10170">
    <property type="match status" value="1"/>
</dbReference>
<sequence length="310" mass="34706">MKKIFCVMIVFVRISQKVGVGFMKIAVVTDSTAYLTDKQINDYNIHVVPMPVIIDEKVYKEGIDISTEDFYHKLRTAGSFPSTSQPPVGELMSLYESLGNQGYDAVISIHLSSTISGFVQTLTNIAGEIHNIKVIPFDSQITVMLMGNMVIAAARMAIAGASVDEILVKLRELRATTNEYFIVDDLQNLVRGGRLSNASAFIGSVLKIKPLLTFDRETHRIVAFDKVRSTKKAIKRVEKLFAKECEKIDYPLRLIVIHANNEEAAITWKDELTEQYPDYPIDISYFGPVIGTHLGEKALALAWMKDIDKE</sequence>